<name>A0A2P1GMY3_9MONO</name>
<keyword evidence="5 8" id="KW-1133">Transmembrane helix</keyword>
<reference evidence="9" key="1">
    <citation type="journal article" date="2018" name="Nature">
        <title>The evolutionary history of vertebrate RNA viruses.</title>
        <authorList>
            <person name="Shi M."/>
            <person name="Lin X.D."/>
            <person name="Chen X."/>
            <person name="Tian J.H."/>
            <person name="Chen L.J."/>
            <person name="Li K."/>
            <person name="Wang W."/>
            <person name="Eden J.S."/>
            <person name="Shen J.J."/>
            <person name="Liu L."/>
            <person name="Holmes E.C."/>
            <person name="Zhang Y.Z."/>
        </authorList>
    </citation>
    <scope>NUCLEOTIDE SEQUENCE [LARGE SCALE GENOMIC DNA]</scope>
    <source>
        <strain evidence="9">DWXCSG11347</strain>
    </source>
</reference>
<dbReference type="EMBL" id="MG600057">
    <property type="protein sequence ID" value="AVM87356.1"/>
    <property type="molecule type" value="Viral_cRNA"/>
</dbReference>
<dbReference type="KEGG" id="vg:80527869"/>
<protein>
    <submittedName>
        <fullName evidence="9">Hemagglutinin-neuraminidase</fullName>
    </submittedName>
</protein>
<evidence type="ECO:0000256" key="8">
    <source>
        <dbReference type="SAM" id="Phobius"/>
    </source>
</evidence>
<feature type="transmembrane region" description="Helical" evidence="8">
    <location>
        <begin position="48"/>
        <end position="79"/>
    </location>
</feature>
<accession>A0A2P1GMY3</accession>
<dbReference type="GeneID" id="80527869"/>
<evidence type="ECO:0000256" key="3">
    <source>
        <dbReference type="ARBA" id="ARBA00022870"/>
    </source>
</evidence>
<evidence type="ECO:0000256" key="1">
    <source>
        <dbReference type="ARBA" id="ARBA00004597"/>
    </source>
</evidence>
<keyword evidence="3" id="KW-1043">Host membrane</keyword>
<dbReference type="InterPro" id="IPR036278">
    <property type="entry name" value="Sialidase_sf"/>
</dbReference>
<sequence length="611" mass="66764">MSINNNGRSTKINLPEDAGRATFAQSWWGFDTELLSEQLSRTVKSVKAYILTVLITIPFTILLVLGILALMILTVITLIRVDRMTEQANNMSMIIANITGDTELLGEKIEQSEAALSAALIPYMVSSYNLMSMLVGQLSDENMHNLGSLIAALVKPVILVQPAVNSSDPSITVLPLDKEPEPIKPNQIADNVVNSFTFPCSSYRTLESIHLSDVSELSILTHSDIRSGCAKPIQVCQAGNKLITLTQWTHSPCNISGPTVVLVTVGIIVGAGGHDILQIQERRNYLSTGEREIFCSLTCDGYQHYIVCSAIHKAPGGVERFEIDLYIPDPFQSYTRKPIPIVSLSYNLYIPRKLVVSPTKGVVFNSHLIVPLDIEVGHETMSDYVQCTSQCSVSYEQCKDITYFLQGRTATTAGFIQLDLTSHNSLVMILHPGMVSRVGGVLITKDKHSFYASVRNNGWDPLYLIKQFNQTYSTSGIISGTSIQMGHIKRPGIVGCYSGNSCPLSCPLSRFLPAVSLGPLNGTRSFMLIDAPGGTGLDYNFLIVTEGGFVRASAVLHLGGKDLVEMIPEVIHLHGRSMIVLSTMENLSGASIWGLEGTSHIYFWDITSLCN</sequence>
<evidence type="ECO:0000313" key="9">
    <source>
        <dbReference type="EMBL" id="AVM87356.1"/>
    </source>
</evidence>
<evidence type="ECO:0000256" key="6">
    <source>
        <dbReference type="ARBA" id="ARBA00023136"/>
    </source>
</evidence>
<evidence type="ECO:0000313" key="10">
    <source>
        <dbReference type="Proteomes" id="UP000297009"/>
    </source>
</evidence>
<evidence type="ECO:0000256" key="7">
    <source>
        <dbReference type="ARBA" id="ARBA00023180"/>
    </source>
</evidence>
<keyword evidence="2 8" id="KW-0812">Transmembrane</keyword>
<dbReference type="RefSeq" id="YP_010790478.1">
    <property type="nucleotide sequence ID" value="NC_075438.1"/>
</dbReference>
<dbReference type="SUPFAM" id="SSF50939">
    <property type="entry name" value="Sialidases"/>
    <property type="match status" value="1"/>
</dbReference>
<keyword evidence="6 8" id="KW-0472">Membrane</keyword>
<dbReference type="GO" id="GO:0033644">
    <property type="term" value="C:host cell membrane"/>
    <property type="evidence" value="ECO:0007669"/>
    <property type="project" value="UniProtKB-SubCell"/>
</dbReference>
<dbReference type="Proteomes" id="UP000297009">
    <property type="component" value="Segment"/>
</dbReference>
<evidence type="ECO:0000256" key="5">
    <source>
        <dbReference type="ARBA" id="ARBA00022989"/>
    </source>
</evidence>
<organism evidence="9">
    <name type="scientific">Wenzhou pacific spadenose shark paramyxovirus</name>
    <dbReference type="NCBI Taxonomy" id="2116452"/>
    <lineage>
        <taxon>Viruses</taxon>
        <taxon>Riboviria</taxon>
        <taxon>Orthornavirae</taxon>
        <taxon>Negarnaviricota</taxon>
        <taxon>Haploviricotina</taxon>
        <taxon>Monjiviricetes</taxon>
        <taxon>Mononegavirales</taxon>
        <taxon>Paramyxoviridae</taxon>
        <taxon>Skoliovirinae</taxon>
        <taxon>Scoliodonvirus</taxon>
        <taxon>Scoliodonvirus scoliodontis</taxon>
    </lineage>
</organism>
<keyword evidence="10" id="KW-1185">Reference proteome</keyword>
<evidence type="ECO:0000256" key="4">
    <source>
        <dbReference type="ARBA" id="ARBA00022968"/>
    </source>
</evidence>
<comment type="subcellular location">
    <subcellularLocation>
        <location evidence="1">Host membrane</location>
        <topology evidence="1">Single-pass type II membrane protein</topology>
    </subcellularLocation>
</comment>
<keyword evidence="7" id="KW-0325">Glycoprotein</keyword>
<evidence type="ECO:0000256" key="2">
    <source>
        <dbReference type="ARBA" id="ARBA00022692"/>
    </source>
</evidence>
<proteinExistence type="predicted"/>
<dbReference type="Gene3D" id="2.120.10.10">
    <property type="match status" value="1"/>
</dbReference>
<keyword evidence="4" id="KW-0735">Signal-anchor</keyword>